<accession>A0A699IVN8</accession>
<feature type="compositionally biased region" description="Polar residues" evidence="1">
    <location>
        <begin position="96"/>
        <end position="109"/>
    </location>
</feature>
<feature type="domain" description="GAG-pre-integrase" evidence="2">
    <location>
        <begin position="419"/>
        <end position="491"/>
    </location>
</feature>
<gene>
    <name evidence="4" type="ORF">Tci_561803</name>
</gene>
<protein>
    <submittedName>
        <fullName evidence="4">Ribonuclease H-like domain-containing protein</fullName>
    </submittedName>
</protein>
<feature type="region of interest" description="Disordered" evidence="1">
    <location>
        <begin position="260"/>
        <end position="288"/>
    </location>
</feature>
<comment type="caution">
    <text evidence="4">The sequence shown here is derived from an EMBL/GenBank/DDBJ whole genome shotgun (WGS) entry which is preliminary data.</text>
</comment>
<sequence>RNKTDLEEQSLDDLFNSLKIYKAEVKSSSSASTSTQNITFVSSSHTDNTNEPVSAAASVSAVSAKILVSTLPNVDTLRRNLRANGPTSMGFDSPRWSATTATGKDTLQGSIGKSGTYQLCSMAFTSSSSSSDNESDESLPPSPIYARYQSGDGYHAVPLPYTGTFMPPKPDLVFHDAPNVSDSEDDSEAEIAQIAPSFVQPIEQVKTPRPSIKIVKTSIPTANTKTIIPKPKSNGNRGNRKACFVFTTDVLKSHVTRPRPAKPIVTKPHSPLRRHINRSPSPKANNFPPKVTAVKVPQGNPQHALKDKGVIDSGCSRYMIGNMSYLSDFEELNGGYVAFGGNPKGGKISGKGKIRTGKLDFDDVYFVKELKFSLFSVSQMCDKKNNVLFTDTECLVLSPEFKLPDENQVLLRVYKENNMYNVNLKNIVPSGDLTCLFAKATLDKSNLWHRRLGHINFKTLNKLVKGNLVRGLPTNFFENDHTCVACKKDKQHRASCKFDGKVDEGFLVGYSVSSKTLRVFNSRTRIVQETLHINFLENKTNVAGSGPTWLFDIDTLTKTMNYQPVTLGNQSKPSAEFKYFSNDSINKVNDADSPVLVVEQISTNSTNTLSAAGPSNAAVSPTHRKSSCIDTS</sequence>
<evidence type="ECO:0000313" key="4">
    <source>
        <dbReference type="EMBL" id="GEZ89830.1"/>
    </source>
</evidence>
<evidence type="ECO:0000259" key="3">
    <source>
        <dbReference type="Pfam" id="PF22936"/>
    </source>
</evidence>
<dbReference type="InterPro" id="IPR054722">
    <property type="entry name" value="PolX-like_BBD"/>
</dbReference>
<dbReference type="Pfam" id="PF22936">
    <property type="entry name" value="Pol_BBD"/>
    <property type="match status" value="1"/>
</dbReference>
<feature type="domain" description="Retrovirus-related Pol polyprotein from transposon TNT 1-94-like beta-barrel" evidence="3">
    <location>
        <begin position="310"/>
        <end position="383"/>
    </location>
</feature>
<evidence type="ECO:0000259" key="2">
    <source>
        <dbReference type="Pfam" id="PF13976"/>
    </source>
</evidence>
<feature type="non-terminal residue" evidence="4">
    <location>
        <position position="1"/>
    </location>
</feature>
<proteinExistence type="predicted"/>
<dbReference type="Pfam" id="PF13976">
    <property type="entry name" value="gag_pre-integrs"/>
    <property type="match status" value="1"/>
</dbReference>
<dbReference type="EMBL" id="BKCJ010339040">
    <property type="protein sequence ID" value="GEZ89830.1"/>
    <property type="molecule type" value="Genomic_DNA"/>
</dbReference>
<evidence type="ECO:0000256" key="1">
    <source>
        <dbReference type="SAM" id="MobiDB-lite"/>
    </source>
</evidence>
<organism evidence="4">
    <name type="scientific">Tanacetum cinerariifolium</name>
    <name type="common">Dalmatian daisy</name>
    <name type="synonym">Chrysanthemum cinerariifolium</name>
    <dbReference type="NCBI Taxonomy" id="118510"/>
    <lineage>
        <taxon>Eukaryota</taxon>
        <taxon>Viridiplantae</taxon>
        <taxon>Streptophyta</taxon>
        <taxon>Embryophyta</taxon>
        <taxon>Tracheophyta</taxon>
        <taxon>Spermatophyta</taxon>
        <taxon>Magnoliopsida</taxon>
        <taxon>eudicotyledons</taxon>
        <taxon>Gunneridae</taxon>
        <taxon>Pentapetalae</taxon>
        <taxon>asterids</taxon>
        <taxon>campanulids</taxon>
        <taxon>Asterales</taxon>
        <taxon>Asteraceae</taxon>
        <taxon>Asteroideae</taxon>
        <taxon>Anthemideae</taxon>
        <taxon>Anthemidinae</taxon>
        <taxon>Tanacetum</taxon>
    </lineage>
</organism>
<feature type="region of interest" description="Disordered" evidence="1">
    <location>
        <begin position="85"/>
        <end position="109"/>
    </location>
</feature>
<feature type="region of interest" description="Disordered" evidence="1">
    <location>
        <begin position="125"/>
        <end position="147"/>
    </location>
</feature>
<name>A0A699IVN8_TANCI</name>
<feature type="region of interest" description="Disordered" evidence="1">
    <location>
        <begin position="608"/>
        <end position="632"/>
    </location>
</feature>
<dbReference type="InterPro" id="IPR025724">
    <property type="entry name" value="GAG-pre-integrase_dom"/>
</dbReference>
<dbReference type="AlphaFoldDB" id="A0A699IVN8"/>
<reference evidence="4" key="1">
    <citation type="journal article" date="2019" name="Sci. Rep.">
        <title>Draft genome of Tanacetum cinerariifolium, the natural source of mosquito coil.</title>
        <authorList>
            <person name="Yamashiro T."/>
            <person name="Shiraishi A."/>
            <person name="Satake H."/>
            <person name="Nakayama K."/>
        </authorList>
    </citation>
    <scope>NUCLEOTIDE SEQUENCE</scope>
</reference>